<evidence type="ECO:0000256" key="2">
    <source>
        <dbReference type="PROSITE-ProRule" id="PRU00124"/>
    </source>
</evidence>
<dbReference type="GO" id="GO:0043195">
    <property type="term" value="C:terminal bouton"/>
    <property type="evidence" value="ECO:0007669"/>
    <property type="project" value="TreeGrafter"/>
</dbReference>
<evidence type="ECO:0000256" key="4">
    <source>
        <dbReference type="SAM" id="SignalP"/>
    </source>
</evidence>
<evidence type="ECO:0000256" key="3">
    <source>
        <dbReference type="SAM" id="MobiDB-lite"/>
    </source>
</evidence>
<feature type="compositionally biased region" description="Basic residues" evidence="3">
    <location>
        <begin position="178"/>
        <end position="189"/>
    </location>
</feature>
<feature type="region of interest" description="Disordered" evidence="3">
    <location>
        <begin position="170"/>
        <end position="207"/>
    </location>
</feature>
<evidence type="ECO:0000313" key="5">
    <source>
        <dbReference type="EMBL" id="CAL4104271.1"/>
    </source>
</evidence>
<keyword evidence="1" id="KW-1015">Disulfide bond</keyword>
<sequence>MHQGLTGVILLLALLPAAPALHLPQQAQGTRLGDQLLQIIPEGGDSSKTQPVLDPSRLRDTIHQLLSLNDGELKALMAGTPPHELANSLSPATAFFLVGSRPYLQQLQTLLSSSSALDIPNAPSWDMRIAQRGKKSRGVRQSSTSTSGPKEDSDSLLGALTELSDYLEGGDIDEQIKSRSRRSHRKSSHSRNNQIGHRPNHMSWLRPDMDCGRSYNGRQKRHCPTSSSRGEWKCIDDDQLCDGNDDCPNHEDEDPTHCLFFDAMSESATDLQDMMFTILNGLRKVESDVRRIL</sequence>
<dbReference type="GO" id="GO:0030297">
    <property type="term" value="F:transmembrane receptor protein tyrosine kinase activator activity"/>
    <property type="evidence" value="ECO:0007669"/>
    <property type="project" value="TreeGrafter"/>
</dbReference>
<name>A0AAV2QWR1_MEGNR</name>
<organism evidence="5 6">
    <name type="scientific">Meganyctiphanes norvegica</name>
    <name type="common">Northern krill</name>
    <name type="synonym">Thysanopoda norvegica</name>
    <dbReference type="NCBI Taxonomy" id="48144"/>
    <lineage>
        <taxon>Eukaryota</taxon>
        <taxon>Metazoa</taxon>
        <taxon>Ecdysozoa</taxon>
        <taxon>Arthropoda</taxon>
        <taxon>Crustacea</taxon>
        <taxon>Multicrustacea</taxon>
        <taxon>Malacostraca</taxon>
        <taxon>Eumalacostraca</taxon>
        <taxon>Eucarida</taxon>
        <taxon>Euphausiacea</taxon>
        <taxon>Euphausiidae</taxon>
        <taxon>Meganyctiphanes</taxon>
    </lineage>
</organism>
<dbReference type="SUPFAM" id="SSF57424">
    <property type="entry name" value="LDL receptor-like module"/>
    <property type="match status" value="1"/>
</dbReference>
<dbReference type="PROSITE" id="PS50068">
    <property type="entry name" value="LDLRA_2"/>
    <property type="match status" value="1"/>
</dbReference>
<dbReference type="PROSITE" id="PS01209">
    <property type="entry name" value="LDLRA_1"/>
    <property type="match status" value="1"/>
</dbReference>
<dbReference type="Proteomes" id="UP001497623">
    <property type="component" value="Unassembled WGS sequence"/>
</dbReference>
<dbReference type="CDD" id="cd00112">
    <property type="entry name" value="LDLa"/>
    <property type="match status" value="1"/>
</dbReference>
<comment type="caution">
    <text evidence="2">Lacks conserved residue(s) required for the propagation of feature annotation.</text>
</comment>
<feature type="chain" id="PRO_5043830868" evidence="4">
    <location>
        <begin position="21"/>
        <end position="293"/>
    </location>
</feature>
<dbReference type="PANTHER" id="PTHR21105">
    <property type="entry name" value="GH16255P"/>
    <property type="match status" value="1"/>
</dbReference>
<dbReference type="EMBL" id="CAXKWB010012342">
    <property type="protein sequence ID" value="CAL4104271.1"/>
    <property type="molecule type" value="Genomic_DNA"/>
</dbReference>
<dbReference type="InterPro" id="IPR023415">
    <property type="entry name" value="LDLR_class-A_CS"/>
</dbReference>
<dbReference type="InterPro" id="IPR002172">
    <property type="entry name" value="LDrepeatLR_classA_rpt"/>
</dbReference>
<protein>
    <submittedName>
        <fullName evidence="5">Uncharacterized protein</fullName>
    </submittedName>
</protein>
<feature type="region of interest" description="Disordered" evidence="3">
    <location>
        <begin position="130"/>
        <end position="155"/>
    </location>
</feature>
<feature type="signal peptide" evidence="4">
    <location>
        <begin position="1"/>
        <end position="20"/>
    </location>
</feature>
<comment type="caution">
    <text evidence="5">The sequence shown here is derived from an EMBL/GenBank/DDBJ whole genome shotgun (WGS) entry which is preliminary data.</text>
</comment>
<feature type="compositionally biased region" description="Polar residues" evidence="3">
    <location>
        <begin position="139"/>
        <end position="148"/>
    </location>
</feature>
<gene>
    <name evidence="5" type="ORF">MNOR_LOCUS17742</name>
</gene>
<keyword evidence="6" id="KW-1185">Reference proteome</keyword>
<keyword evidence="4" id="KW-0732">Signal</keyword>
<evidence type="ECO:0000256" key="1">
    <source>
        <dbReference type="ARBA" id="ARBA00023157"/>
    </source>
</evidence>
<dbReference type="Gene3D" id="2.40.128.620">
    <property type="match status" value="1"/>
</dbReference>
<dbReference type="GO" id="GO:0043410">
    <property type="term" value="P:positive regulation of MAPK cascade"/>
    <property type="evidence" value="ECO:0007669"/>
    <property type="project" value="TreeGrafter"/>
</dbReference>
<accession>A0AAV2QWR1</accession>
<dbReference type="PANTHER" id="PTHR21105:SF0">
    <property type="entry name" value="GH16255P"/>
    <property type="match status" value="1"/>
</dbReference>
<evidence type="ECO:0000313" key="6">
    <source>
        <dbReference type="Proteomes" id="UP001497623"/>
    </source>
</evidence>
<dbReference type="InterPro" id="IPR036055">
    <property type="entry name" value="LDL_receptor-like_sf"/>
</dbReference>
<reference evidence="5 6" key="1">
    <citation type="submission" date="2024-05" db="EMBL/GenBank/DDBJ databases">
        <authorList>
            <person name="Wallberg A."/>
        </authorList>
    </citation>
    <scope>NUCLEOTIDE SEQUENCE [LARGE SCALE GENOMIC DNA]</scope>
</reference>
<proteinExistence type="predicted"/>
<dbReference type="AlphaFoldDB" id="A0AAV2QWR1"/>